<feature type="region of interest" description="Disordered" evidence="1">
    <location>
        <begin position="609"/>
        <end position="631"/>
    </location>
</feature>
<feature type="compositionally biased region" description="Polar residues" evidence="1">
    <location>
        <begin position="9"/>
        <end position="32"/>
    </location>
</feature>
<comment type="caution">
    <text evidence="2">The sequence shown here is derived from an EMBL/GenBank/DDBJ whole genome shotgun (WGS) entry which is preliminary data.</text>
</comment>
<dbReference type="GeneID" id="31000490"/>
<sequence>MTKRPSPMASPSTTRRVKPTLTQKRPFRSTNLDDGETIHQGCVLVHGECQEFDGAGETNFVSVSTAGMLQQAQTVHNWPLNNGEWKALVMLTPGPNTLLFKLHHAGGISEALEMKINYVPLLQLPPLHLAILVAKDSPLLIDCPPAKYGAISTAHNSIDAAISKLRMSAYMWQALTAEDFRKKGLGRRSFRLEEEWSPNTTMQATYQATPADHSHMGSMAKVHIIRSDKTVEEIRDAQCAQQNPRGRNRDALHQYFETALINSGAPFEPRYRPVVAGLILDSHYSIQESMILGHAALGCHKPNGLSLGVFGSHLTYSWPRFMEEVPACLTDMTPTGDTVGNDNGECDTMRGACFVGQGAFLHEVGHAFGADHTTGIMARGYSKAWGLNFVAHETNAMVGNEARWDLQDVLRFKLLPHFALPTDQPRPHAFRNAGVKIGIYIDQEEEMHDAEEEDIFEDLLVKVSCPAGLAEVKAQSGDDQPKVYNFMNDVLNPCTTLSMNVAEEGFDRNQPLKVTALSMNGKQRVVKNLWTRLKERSYMPIPGSNVVLRKQSGKCNDNEDSDCTQWAMLLRHRGEDGQLYRATSIDLRVGAIMDGARVYYADGRKEHCGPARDSDTGAEHHFGGHQSEDHELPANETITKVQLSRQSYGWGALSGIRMTLSNGDEWGALNNRDHDNDGSDEEEEDNDSIVTLEPNEDEVIVGFYGTSSAGSGYTREFGILTAPQGVELPDTVYDLPALRNIA</sequence>
<dbReference type="OrthoDB" id="74460at2759"/>
<accession>A0A225B9Z3</accession>
<reference evidence="2 3" key="1">
    <citation type="submission" date="2015-06" db="EMBL/GenBank/DDBJ databases">
        <title>Talaromyces atroroseus IBT 11181 draft genome.</title>
        <authorList>
            <person name="Rasmussen K.B."/>
            <person name="Rasmussen S."/>
            <person name="Petersen B."/>
            <person name="Sicheritz-Ponten T."/>
            <person name="Mortensen U.H."/>
            <person name="Thrane U."/>
        </authorList>
    </citation>
    <scope>NUCLEOTIDE SEQUENCE [LARGE SCALE GENOMIC DNA]</scope>
    <source>
        <strain evidence="2 3">IBT 11181</strain>
    </source>
</reference>
<dbReference type="PANTHER" id="PTHR21054:SF2">
    <property type="entry name" value="MIP04191P"/>
    <property type="match status" value="1"/>
</dbReference>
<evidence type="ECO:0008006" key="4">
    <source>
        <dbReference type="Google" id="ProtNLM"/>
    </source>
</evidence>
<proteinExistence type="predicted"/>
<dbReference type="InterPro" id="IPR053002">
    <property type="entry name" value="Metalloproteinase_M10B"/>
</dbReference>
<feature type="region of interest" description="Disordered" evidence="1">
    <location>
        <begin position="664"/>
        <end position="688"/>
    </location>
</feature>
<dbReference type="EMBL" id="LFMY01000001">
    <property type="protein sequence ID" value="OKL63755.1"/>
    <property type="molecule type" value="Genomic_DNA"/>
</dbReference>
<evidence type="ECO:0000313" key="3">
    <source>
        <dbReference type="Proteomes" id="UP000214365"/>
    </source>
</evidence>
<protein>
    <recommendedName>
        <fullName evidence="4">Jacalin-type lectin domain-containing protein</fullName>
    </recommendedName>
</protein>
<feature type="compositionally biased region" description="Acidic residues" evidence="1">
    <location>
        <begin position="678"/>
        <end position="687"/>
    </location>
</feature>
<evidence type="ECO:0000313" key="2">
    <source>
        <dbReference type="EMBL" id="OKL63755.1"/>
    </source>
</evidence>
<organism evidence="2 3">
    <name type="scientific">Talaromyces atroroseus</name>
    <dbReference type="NCBI Taxonomy" id="1441469"/>
    <lineage>
        <taxon>Eukaryota</taxon>
        <taxon>Fungi</taxon>
        <taxon>Dikarya</taxon>
        <taxon>Ascomycota</taxon>
        <taxon>Pezizomycotina</taxon>
        <taxon>Eurotiomycetes</taxon>
        <taxon>Eurotiomycetidae</taxon>
        <taxon>Eurotiales</taxon>
        <taxon>Trichocomaceae</taxon>
        <taxon>Talaromyces</taxon>
        <taxon>Talaromyces sect. Trachyspermi</taxon>
    </lineage>
</organism>
<keyword evidence="3" id="KW-1185">Reference proteome</keyword>
<dbReference type="InterPro" id="IPR021917">
    <property type="entry name" value="Unchr_Zn-peptidase-like"/>
</dbReference>
<feature type="region of interest" description="Disordered" evidence="1">
    <location>
        <begin position="1"/>
        <end position="32"/>
    </location>
</feature>
<name>A0A225B9Z3_TALAT</name>
<dbReference type="Proteomes" id="UP000214365">
    <property type="component" value="Unassembled WGS sequence"/>
</dbReference>
<dbReference type="PANTHER" id="PTHR21054">
    <property type="entry name" value="ZINC METALLOPROTEINASE-RELATED"/>
    <property type="match status" value="1"/>
</dbReference>
<gene>
    <name evidence="2" type="ORF">UA08_00735</name>
</gene>
<dbReference type="AlphaFoldDB" id="A0A225B9Z3"/>
<dbReference type="Pfam" id="PF12044">
    <property type="entry name" value="Metallopep"/>
    <property type="match status" value="1"/>
</dbReference>
<evidence type="ECO:0000256" key="1">
    <source>
        <dbReference type="SAM" id="MobiDB-lite"/>
    </source>
</evidence>
<dbReference type="GO" id="GO:0005737">
    <property type="term" value="C:cytoplasm"/>
    <property type="evidence" value="ECO:0007669"/>
    <property type="project" value="TreeGrafter"/>
</dbReference>
<dbReference type="RefSeq" id="XP_020123876.1">
    <property type="nucleotide sequence ID" value="XM_020260574.1"/>
</dbReference>